<protein>
    <submittedName>
        <fullName evidence="1">Uncharacterized protein</fullName>
    </submittedName>
</protein>
<dbReference type="AlphaFoldDB" id="A0AAX2IU21"/>
<dbReference type="EMBL" id="LS483412">
    <property type="protein sequence ID" value="SQG89950.1"/>
    <property type="molecule type" value="Genomic_DNA"/>
</dbReference>
<gene>
    <name evidence="1" type="ORF">NCTC12272_01136</name>
</gene>
<organism evidence="1 2">
    <name type="scientific">Legionella pneumophila subsp. pascullei</name>
    <dbReference type="NCBI Taxonomy" id="91890"/>
    <lineage>
        <taxon>Bacteria</taxon>
        <taxon>Pseudomonadati</taxon>
        <taxon>Pseudomonadota</taxon>
        <taxon>Gammaproteobacteria</taxon>
        <taxon>Legionellales</taxon>
        <taxon>Legionellaceae</taxon>
        <taxon>Legionella</taxon>
    </lineage>
</organism>
<name>A0AAX2IU21_LEGPN</name>
<evidence type="ECO:0000313" key="2">
    <source>
        <dbReference type="Proteomes" id="UP000249566"/>
    </source>
</evidence>
<evidence type="ECO:0000313" key="1">
    <source>
        <dbReference type="EMBL" id="SQG89950.1"/>
    </source>
</evidence>
<accession>A0AAX2IU21</accession>
<proteinExistence type="predicted"/>
<dbReference type="Proteomes" id="UP000249566">
    <property type="component" value="Chromosome 1"/>
</dbReference>
<sequence length="272" mass="31264">MRGLKSRVKALETDIMRRKIAVRAKQVMALYSQVCLGNSFQINVAKITTPVELIDLAWVLAICSLRTLNFKSTALIALKINTYNKLMTMVNELPLENKLEQKIVNEVQLHDKNSLQEIRSYILPPGAVIKFLSLESGFIGLCINLASENTCKALKDVKEKTLNSSVTSKQLPETNIQTKIYDGRPSDKKSSKCEFIVRELEDIAESFDMKINRETLWSQLKIKCNGESRFQIEGKKYIVEKATENKWDREGLKYHMDDVIEWHKQNNPQFYS</sequence>
<reference evidence="1 2" key="1">
    <citation type="submission" date="2018-06" db="EMBL/GenBank/DDBJ databases">
        <authorList>
            <consortium name="Pathogen Informatics"/>
            <person name="Doyle S."/>
        </authorList>
    </citation>
    <scope>NUCLEOTIDE SEQUENCE [LARGE SCALE GENOMIC DNA]</scope>
    <source>
        <strain evidence="1 2">NCTC12272</strain>
    </source>
</reference>